<name>Q1ILU9_KORVE</name>
<evidence type="ECO:0000313" key="2">
    <source>
        <dbReference type="EMBL" id="ABF42151.1"/>
    </source>
</evidence>
<keyword evidence="1" id="KW-1133">Transmembrane helix</keyword>
<reference evidence="2 3" key="1">
    <citation type="journal article" date="2009" name="Appl. Environ. Microbiol.">
        <title>Three genomes from the phylum Acidobacteria provide insight into the lifestyles of these microorganisms in soils.</title>
        <authorList>
            <person name="Ward N.L."/>
            <person name="Challacombe J.F."/>
            <person name="Janssen P.H."/>
            <person name="Henrissat B."/>
            <person name="Coutinho P.M."/>
            <person name="Wu M."/>
            <person name="Xie G."/>
            <person name="Haft D.H."/>
            <person name="Sait M."/>
            <person name="Badger J."/>
            <person name="Barabote R.D."/>
            <person name="Bradley B."/>
            <person name="Brettin T.S."/>
            <person name="Brinkac L.M."/>
            <person name="Bruce D."/>
            <person name="Creasy T."/>
            <person name="Daugherty S.C."/>
            <person name="Davidsen T.M."/>
            <person name="DeBoy R.T."/>
            <person name="Detter J.C."/>
            <person name="Dodson R.J."/>
            <person name="Durkin A.S."/>
            <person name="Ganapathy A."/>
            <person name="Gwinn-Giglio M."/>
            <person name="Han C.S."/>
            <person name="Khouri H."/>
            <person name="Kiss H."/>
            <person name="Kothari S.P."/>
            <person name="Madupu R."/>
            <person name="Nelson K.E."/>
            <person name="Nelson W.C."/>
            <person name="Paulsen I."/>
            <person name="Penn K."/>
            <person name="Ren Q."/>
            <person name="Rosovitz M.J."/>
            <person name="Selengut J.D."/>
            <person name="Shrivastava S."/>
            <person name="Sullivan S.A."/>
            <person name="Tapia R."/>
            <person name="Thompson L.S."/>
            <person name="Watkins K.L."/>
            <person name="Yang Q."/>
            <person name="Yu C."/>
            <person name="Zafar N."/>
            <person name="Zhou L."/>
            <person name="Kuske C.R."/>
        </authorList>
    </citation>
    <scope>NUCLEOTIDE SEQUENCE [LARGE SCALE GENOMIC DNA]</scope>
    <source>
        <strain evidence="2 3">Ellin345</strain>
    </source>
</reference>
<dbReference type="EnsemblBacteria" id="ABF42151">
    <property type="protein sequence ID" value="ABF42151"/>
    <property type="gene ID" value="Acid345_3150"/>
</dbReference>
<dbReference type="KEGG" id="aba:Acid345_3150"/>
<organism evidence="2 3">
    <name type="scientific">Koribacter versatilis (strain Ellin345)</name>
    <dbReference type="NCBI Taxonomy" id="204669"/>
    <lineage>
        <taxon>Bacteria</taxon>
        <taxon>Pseudomonadati</taxon>
        <taxon>Acidobacteriota</taxon>
        <taxon>Terriglobia</taxon>
        <taxon>Terriglobales</taxon>
        <taxon>Candidatus Korobacteraceae</taxon>
        <taxon>Candidatus Korobacter</taxon>
    </lineage>
</organism>
<gene>
    <name evidence="2" type="ordered locus">Acid345_3150</name>
</gene>
<dbReference type="Proteomes" id="UP000002432">
    <property type="component" value="Chromosome"/>
</dbReference>
<dbReference type="RefSeq" id="WP_011523950.1">
    <property type="nucleotide sequence ID" value="NC_008009.1"/>
</dbReference>
<evidence type="ECO:0000256" key="1">
    <source>
        <dbReference type="SAM" id="Phobius"/>
    </source>
</evidence>
<protein>
    <submittedName>
        <fullName evidence="2">Uncharacterized protein</fullName>
    </submittedName>
</protein>
<dbReference type="AlphaFoldDB" id="Q1ILU9"/>
<dbReference type="EMBL" id="CP000360">
    <property type="protein sequence ID" value="ABF42151.1"/>
    <property type="molecule type" value="Genomic_DNA"/>
</dbReference>
<keyword evidence="1" id="KW-0472">Membrane</keyword>
<dbReference type="STRING" id="204669.Acid345_3150"/>
<sequence length="86" mass="9418">MLKFAAFLAGFYQSDRPESFSRGITTVVVFFVVGWNTSYVRHTHQLPDVATMAGQVLFMTAFYGAGKYLDLKKAQTSAGDPPPPPA</sequence>
<keyword evidence="1" id="KW-0812">Transmembrane</keyword>
<feature type="transmembrane region" description="Helical" evidence="1">
    <location>
        <begin position="49"/>
        <end position="66"/>
    </location>
</feature>
<proteinExistence type="predicted"/>
<evidence type="ECO:0000313" key="3">
    <source>
        <dbReference type="Proteomes" id="UP000002432"/>
    </source>
</evidence>
<keyword evidence="3" id="KW-1185">Reference proteome</keyword>
<accession>Q1ILU9</accession>
<feature type="transmembrane region" description="Helical" evidence="1">
    <location>
        <begin position="20"/>
        <end position="37"/>
    </location>
</feature>
<dbReference type="HOGENOM" id="CLU_2493849_0_0_0"/>